<feature type="binding site" evidence="16">
    <location>
        <position position="108"/>
    </location>
    <ligand>
        <name>substrate</name>
    </ligand>
</feature>
<comment type="similarity">
    <text evidence="3 17">Belongs to the glycosyl hydrolase 13 family.</text>
</comment>
<feature type="disulfide bond" evidence="22">
    <location>
        <begin position="62"/>
        <end position="69"/>
    </location>
</feature>
<feature type="disulfide bond" evidence="15 22">
    <location>
        <begin position="170"/>
        <end position="183"/>
    </location>
</feature>
<feature type="binding site" evidence="16">
    <location>
        <position position="313"/>
    </location>
    <ligand>
        <name>substrate</name>
    </ligand>
</feature>
<dbReference type="CDD" id="cd11319">
    <property type="entry name" value="AmyAc_euk_AmyA"/>
    <property type="match status" value="1"/>
</dbReference>
<evidence type="ECO:0000256" key="18">
    <source>
        <dbReference type="RuleBase" id="RU361134"/>
    </source>
</evidence>
<feature type="binding site" evidence="14">
    <location>
        <position position="191"/>
    </location>
    <ligand>
        <name>Ca(2+)</name>
        <dbReference type="ChEBI" id="CHEBI:29108"/>
        <label>1</label>
    </ligand>
</feature>
<evidence type="ECO:0007829" key="22">
    <source>
        <dbReference type="PDB" id="6SAV"/>
    </source>
</evidence>
<dbReference type="Gene3D" id="2.60.40.1180">
    <property type="entry name" value="Golgi alpha-mannosidase II"/>
    <property type="match status" value="1"/>
</dbReference>
<feature type="domain" description="Glycosyl hydrolase family 13 catalytic" evidence="20">
    <location>
        <begin position="46"/>
        <end position="385"/>
    </location>
</feature>
<keyword evidence="11 18" id="KW-0326">Glycosidase</keyword>
<evidence type="ECO:0000256" key="14">
    <source>
        <dbReference type="PIRSR" id="PIRSR001024-3"/>
    </source>
</evidence>
<accession>M9TI89</accession>
<feature type="binding site" evidence="14">
    <location>
        <position position="146"/>
    </location>
    <ligand>
        <name>Ca(2+)</name>
        <dbReference type="ChEBI" id="CHEBI:29108"/>
        <label>1</label>
    </ligand>
</feature>
<feature type="binding site" evidence="14">
    <location>
        <position position="246"/>
    </location>
    <ligand>
        <name>Ca(2+)</name>
        <dbReference type="ChEBI" id="CHEBI:29108"/>
        <label>2</label>
    </ligand>
</feature>
<name>M9TI89_RHIPU</name>
<dbReference type="PIRSF" id="PIRSF001024">
    <property type="entry name" value="Alph-amyl_fung"/>
    <property type="match status" value="1"/>
</dbReference>
<feature type="signal peptide" evidence="19">
    <location>
        <begin position="1"/>
        <end position="21"/>
    </location>
</feature>
<keyword evidence="9" id="KW-0325">Glycoprotein</keyword>
<evidence type="ECO:0000256" key="17">
    <source>
        <dbReference type="RuleBase" id="RU003615"/>
    </source>
</evidence>
<evidence type="ECO:0000256" key="15">
    <source>
        <dbReference type="PIRSR" id="PIRSR001024-4"/>
    </source>
</evidence>
<dbReference type="GO" id="GO:0004556">
    <property type="term" value="F:alpha-amylase activity"/>
    <property type="evidence" value="ECO:0007669"/>
    <property type="project" value="UniProtKB-UniRule"/>
</dbReference>
<feature type="glycosylation site" description="N-linked (GlcNAc...) asparagine" evidence="22">
    <location>
        <position position="213"/>
    </location>
</feature>
<feature type="binding site" evidence="14">
    <location>
        <position position="226"/>
    </location>
    <ligand>
        <name>Ca(2+)</name>
        <dbReference type="ChEBI" id="CHEBI:29108"/>
        <label>1</label>
    </ligand>
</feature>
<feature type="binding site" evidence="16">
    <location>
        <position position="147"/>
    </location>
    <ligand>
        <name>substrate</name>
    </ligand>
</feature>
<feature type="binding site" evidence="16">
    <location>
        <position position="220"/>
    </location>
    <ligand>
        <name>substrate</name>
    </ligand>
</feature>
<protein>
    <recommendedName>
        <fullName evidence="4 18">Alpha-amylase</fullName>
        <ecNumber evidence="4 18">3.2.1.1</ecNumber>
    </recommendedName>
</protein>
<keyword evidence="8 15" id="KW-1015">Disulfide bond</keyword>
<dbReference type="PDBsum" id="6SAV"/>
<keyword evidence="10 18" id="KW-0119">Carbohydrate metabolism</keyword>
<keyword evidence="5 14" id="KW-0479">Metal-binding</keyword>
<sequence>MKFSISLSAAIVLFAAATSLASPLPQQQRYAKRATSDDWKSKAIYQLLTDRFGRADDSTSNCSNLSNYCGGTYEGITKHLDYISGMGFDAIWISPIPKNSDGGYHGYWATDFYQLNSNFGDESQLKTLIQAAHERGMYVMLDVVANHAGPTSNGYSGYTFGDASLYHPKCTIDYNDQTSIEQCWVADELPDIDTENSDNVAILNDIVSGWVGNYSFDGIRIDTVKHIRKDFWTGYAEAAGVFATGEVFNGDPAYVGPYQKYLPPLINYPMYYALNDVFVSKSKGFSRISEMLGSNRNAFEDTSVLTTFVDNHDNPRFLNSQSDKALFKNALTYVLLGEGIPIVYYGSEQGFSGGADPANREVLWTANYDTSSDLYQFIKTVNSVRMKSNKTVYMDIYVGDNAYAFKHGDALVVLNNYGSGSTNQVSFSVSGKFDSGASLMDIVSNITTTVSSDGTVTFNLKDGLPAIFTSA</sequence>
<dbReference type="PANTHER" id="PTHR10357:SF212">
    <property type="entry name" value="ALPHA-AMYLASE"/>
    <property type="match status" value="1"/>
</dbReference>
<dbReference type="PANTHER" id="PTHR10357">
    <property type="entry name" value="ALPHA-AMYLASE FAMILY MEMBER"/>
    <property type="match status" value="1"/>
</dbReference>
<dbReference type="SUPFAM" id="SSF51011">
    <property type="entry name" value="Glycosyl hydrolase domain"/>
    <property type="match status" value="1"/>
</dbReference>
<evidence type="ECO:0000259" key="20">
    <source>
        <dbReference type="SMART" id="SM00642"/>
    </source>
</evidence>
<comment type="catalytic activity">
    <reaction evidence="1 18">
        <text>Endohydrolysis of (1-&gt;4)-alpha-D-glucosidic linkages in polysaccharides containing three or more (1-&gt;4)-alpha-linked D-glucose units.</text>
        <dbReference type="EC" id="3.2.1.1"/>
    </reaction>
</comment>
<dbReference type="PDB" id="6SAV">
    <property type="method" value="X-ray"/>
    <property type="resolution" value="1.40 A"/>
    <property type="chains" value="A/B=34-471"/>
</dbReference>
<evidence type="ECO:0000256" key="11">
    <source>
        <dbReference type="ARBA" id="ARBA00023295"/>
    </source>
</evidence>
<dbReference type="PRINTS" id="PR00110">
    <property type="entry name" value="ALPHAAMYLASE"/>
</dbReference>
<feature type="binding site" evidence="16">
    <location>
        <position position="360"/>
    </location>
    <ligand>
        <name>substrate</name>
    </ligand>
</feature>
<comment type="cofactor">
    <cofactor evidence="2">
        <name>Ca(2+)</name>
        <dbReference type="ChEBI" id="CHEBI:29108"/>
    </cofactor>
</comment>
<evidence type="ECO:0000256" key="12">
    <source>
        <dbReference type="PIRSR" id="PIRSR001024-1"/>
    </source>
</evidence>
<dbReference type="InterPro" id="IPR013780">
    <property type="entry name" value="Glyco_hydro_b"/>
</dbReference>
<evidence type="ECO:0000313" key="21">
    <source>
        <dbReference type="EMBL" id="AGJ52081.1"/>
    </source>
</evidence>
<evidence type="ECO:0000256" key="8">
    <source>
        <dbReference type="ARBA" id="ARBA00023157"/>
    </source>
</evidence>
<evidence type="ECO:0000256" key="6">
    <source>
        <dbReference type="ARBA" id="ARBA00022801"/>
    </source>
</evidence>
<evidence type="ECO:0000256" key="13">
    <source>
        <dbReference type="PIRSR" id="PIRSR001024-2"/>
    </source>
</evidence>
<feature type="binding site" evidence="22">
    <location>
        <position position="226"/>
    </location>
    <ligand>
        <name>Ca(2+)</name>
        <dbReference type="ChEBI" id="CHEBI:29108"/>
    </ligand>
</feature>
<feature type="binding site" evidence="22">
    <location>
        <position position="146"/>
    </location>
    <ligand>
        <name>Ca(2+)</name>
        <dbReference type="ChEBI" id="CHEBI:29108"/>
    </ligand>
</feature>
<evidence type="ECO:0000256" key="1">
    <source>
        <dbReference type="ARBA" id="ARBA00000548"/>
    </source>
</evidence>
<feature type="active site" description="Nucleophile" evidence="12">
    <location>
        <position position="222"/>
    </location>
</feature>
<dbReference type="FunFam" id="3.20.20.80:FF:000120">
    <property type="entry name" value="Alpha-amylase A"/>
    <property type="match status" value="1"/>
</dbReference>
<evidence type="ECO:0000256" key="5">
    <source>
        <dbReference type="ARBA" id="ARBA00022723"/>
    </source>
</evidence>
<feature type="site" description="Transition state stabilizer" evidence="13">
    <location>
        <position position="313"/>
    </location>
</feature>
<dbReference type="InterPro" id="IPR006046">
    <property type="entry name" value="Alpha_amylase"/>
</dbReference>
<dbReference type="Gene3D" id="3.20.20.80">
    <property type="entry name" value="Glycosidases"/>
    <property type="match status" value="1"/>
</dbReference>
<evidence type="ECO:0000256" key="10">
    <source>
        <dbReference type="ARBA" id="ARBA00023277"/>
    </source>
</evidence>
<reference evidence="22" key="2">
    <citation type="journal article" date="2019" name="Int. J. Mol. Sci.">
        <title>Structural and Functional Characterization of Three Novel Fungal Amylases with Enhanced Stability and pH Tolerance.</title>
        <authorList>
            <person name="Roth C."/>
            <person name="Moroz O.V."/>
            <person name="Turkenburg J.P."/>
            <person name="Blagova E."/>
            <person name="Waterman J."/>
            <person name="Ariza A."/>
            <person name="Ming L."/>
            <person name="Tianqi S."/>
            <person name="Andersen C."/>
            <person name="Davies G.J."/>
            <person name="Wilson K.S."/>
        </authorList>
    </citation>
    <scope>X-RAY CRYSTALLOGRAPHY (1.40 ANGSTROMS) OF 34-471 IN COMPLEX WITH CA(2+)</scope>
    <scope>GLYCOSYLATION AT ASN-213 AND ASN-445</scope>
    <scope>DISULFIDE BONDS</scope>
</reference>
<dbReference type="InterPro" id="IPR013777">
    <property type="entry name" value="A-amylase-like"/>
</dbReference>
<dbReference type="Pfam" id="PF09260">
    <property type="entry name" value="A_amylase_dom_C"/>
    <property type="match status" value="1"/>
</dbReference>
<feature type="binding site" evidence="14">
    <location>
        <position position="222"/>
    </location>
    <ligand>
        <name>Ca(2+)</name>
        <dbReference type="ChEBI" id="CHEBI:29108"/>
        <label>2</label>
    </ligand>
</feature>
<evidence type="ECO:0000256" key="3">
    <source>
        <dbReference type="ARBA" id="ARBA00008061"/>
    </source>
</evidence>
<feature type="active site" description="Proton donor" evidence="12">
    <location>
        <position position="246"/>
    </location>
</feature>
<feature type="binding site" evidence="22">
    <location>
        <position position="191"/>
    </location>
    <ligand>
        <name>Ca(2+)</name>
        <dbReference type="ChEBI" id="CHEBI:29108"/>
    </ligand>
</feature>
<feature type="glycosylation site" description="N-linked (GlcNAc...) asparagine" evidence="22">
    <location>
        <position position="445"/>
    </location>
</feature>
<evidence type="ECO:0000256" key="9">
    <source>
        <dbReference type="ARBA" id="ARBA00023180"/>
    </source>
</evidence>
<dbReference type="EMBL" id="KC479791">
    <property type="protein sequence ID" value="AGJ52081.1"/>
    <property type="molecule type" value="mRNA"/>
</dbReference>
<evidence type="ECO:0000256" key="7">
    <source>
        <dbReference type="ARBA" id="ARBA00022837"/>
    </source>
</evidence>
<keyword evidence="7 14" id="KW-0106">Calcium</keyword>
<evidence type="ECO:0000256" key="2">
    <source>
        <dbReference type="ARBA" id="ARBA00001913"/>
    </source>
</evidence>
<dbReference type="SMART" id="SM00642">
    <property type="entry name" value="Aamy"/>
    <property type="match status" value="1"/>
</dbReference>
<dbReference type="SMR" id="M9TI89"/>
<dbReference type="Pfam" id="PF00128">
    <property type="entry name" value="Alpha-amylase"/>
    <property type="match status" value="1"/>
</dbReference>
<dbReference type="InterPro" id="IPR015340">
    <property type="entry name" value="A_amylase_C_dom"/>
</dbReference>
<feature type="binding site" evidence="16">
    <location>
        <position position="250"/>
    </location>
    <ligand>
        <name>substrate</name>
    </ligand>
</feature>
<keyword evidence="6 18" id="KW-0378">Hydrolase</keyword>
<dbReference type="SUPFAM" id="SSF51445">
    <property type="entry name" value="(Trans)glycosidases"/>
    <property type="match status" value="1"/>
</dbReference>
<feature type="binding site" evidence="14">
    <location>
        <position position="181"/>
    </location>
    <ligand>
        <name>Ca(2+)</name>
        <dbReference type="ChEBI" id="CHEBI:29108"/>
        <label>1</label>
    </ligand>
</feature>
<dbReference type="InterPro" id="IPR017853">
    <property type="entry name" value="GH"/>
</dbReference>
<dbReference type="InterPro" id="IPR006047">
    <property type="entry name" value="GH13_cat_dom"/>
</dbReference>
<dbReference type="AlphaFoldDB" id="M9TI89"/>
<proteinExistence type="evidence at protein level"/>
<dbReference type="GO" id="GO:0005509">
    <property type="term" value="F:calcium ion binding"/>
    <property type="evidence" value="ECO:0007669"/>
    <property type="project" value="InterPro"/>
</dbReference>
<evidence type="ECO:0000256" key="4">
    <source>
        <dbReference type="ARBA" id="ARBA00012595"/>
    </source>
</evidence>
<dbReference type="GO" id="GO:0016052">
    <property type="term" value="P:carbohydrate catabolic process"/>
    <property type="evidence" value="ECO:0007669"/>
    <property type="project" value="InterPro"/>
</dbReference>
<dbReference type="EC" id="3.2.1.1" evidence="4 18"/>
<reference evidence="21" key="1">
    <citation type="submission" date="2013-01" db="EMBL/GenBank/DDBJ databases">
        <title>A novel thermostable glucoamylase from thermophilic fungus Rhizomucor pusillus: cloning, high-level coexpression with alpha-amylase in Pichia pastoris.</title>
        <authorList>
            <person name="He Z.G."/>
            <person name="Gao B."/>
            <person name="Wei D.Z."/>
        </authorList>
    </citation>
    <scope>NUCLEOTIDE SEQUENCE</scope>
    <source>
        <strain evidence="21">GX-3</strain>
    </source>
</reference>
<feature type="binding site" evidence="22">
    <location>
        <position position="181"/>
    </location>
    <ligand>
        <name>Ca(2+)</name>
        <dbReference type="ChEBI" id="CHEBI:29108"/>
    </ligand>
</feature>
<evidence type="ECO:0000256" key="19">
    <source>
        <dbReference type="SAM" id="SignalP"/>
    </source>
</evidence>
<feature type="chain" id="PRO_5004103592" description="Alpha-amylase" evidence="19">
    <location>
        <begin position="22"/>
        <end position="471"/>
    </location>
</feature>
<keyword evidence="22" id="KW-0002">3D-structure</keyword>
<organism evidence="21">
    <name type="scientific">Rhizomucor pusillus</name>
    <dbReference type="NCBI Taxonomy" id="4840"/>
    <lineage>
        <taxon>Eukaryota</taxon>
        <taxon>Fungi</taxon>
        <taxon>Fungi incertae sedis</taxon>
        <taxon>Mucoromycota</taxon>
        <taxon>Mucoromycotina</taxon>
        <taxon>Mucoromycetes</taxon>
        <taxon>Mucorales</taxon>
        <taxon>Lichtheimiaceae</taxon>
        <taxon>Rhizomucor</taxon>
    </lineage>
</organism>
<keyword evidence="19" id="KW-0732">Signal</keyword>
<evidence type="ECO:0000256" key="16">
    <source>
        <dbReference type="PIRSR" id="PIRSR001024-5"/>
    </source>
</evidence>